<feature type="compositionally biased region" description="Basic and acidic residues" evidence="1">
    <location>
        <begin position="339"/>
        <end position="350"/>
    </location>
</feature>
<accession>A0A9P8UP15</accession>
<keyword evidence="2" id="KW-1133">Transmembrane helix</keyword>
<dbReference type="PANTHER" id="PTHR37490">
    <property type="entry name" value="EXPRESSED PROTEIN"/>
    <property type="match status" value="1"/>
</dbReference>
<dbReference type="EMBL" id="JAGPXC010000003">
    <property type="protein sequence ID" value="KAH6655444.1"/>
    <property type="molecule type" value="Genomic_DNA"/>
</dbReference>
<comment type="caution">
    <text evidence="3">The sequence shown here is derived from an EMBL/GenBank/DDBJ whole genome shotgun (WGS) entry which is preliminary data.</text>
</comment>
<dbReference type="Proteomes" id="UP000758603">
    <property type="component" value="Unassembled WGS sequence"/>
</dbReference>
<dbReference type="PANTHER" id="PTHR37490:SF3">
    <property type="entry name" value="DUF3431 DOMAIN CONTAINING PROTEIN"/>
    <property type="match status" value="1"/>
</dbReference>
<feature type="transmembrane region" description="Helical" evidence="2">
    <location>
        <begin position="12"/>
        <end position="29"/>
    </location>
</feature>
<proteinExistence type="predicted"/>
<feature type="region of interest" description="Disordered" evidence="1">
    <location>
        <begin position="339"/>
        <end position="363"/>
    </location>
</feature>
<dbReference type="AlphaFoldDB" id="A0A9P8UP15"/>
<keyword evidence="2" id="KW-0812">Transmembrane</keyword>
<keyword evidence="4" id="KW-1185">Reference proteome</keyword>
<protein>
    <submittedName>
        <fullName evidence="3">Uncharacterized protein</fullName>
    </submittedName>
</protein>
<dbReference type="Pfam" id="PF11913">
    <property type="entry name" value="DUF3431"/>
    <property type="match status" value="1"/>
</dbReference>
<keyword evidence="2" id="KW-0472">Membrane</keyword>
<evidence type="ECO:0000256" key="2">
    <source>
        <dbReference type="SAM" id="Phobius"/>
    </source>
</evidence>
<gene>
    <name evidence="3" type="ORF">BKA67DRAFT_560685</name>
</gene>
<dbReference type="RefSeq" id="XP_045959709.1">
    <property type="nucleotide sequence ID" value="XM_046102477.1"/>
</dbReference>
<dbReference type="InterPro" id="IPR021838">
    <property type="entry name" value="DUF3431"/>
</dbReference>
<evidence type="ECO:0000313" key="3">
    <source>
        <dbReference type="EMBL" id="KAH6655444.1"/>
    </source>
</evidence>
<dbReference type="GeneID" id="70131369"/>
<reference evidence="3" key="1">
    <citation type="journal article" date="2021" name="Nat. Commun.">
        <title>Genetic determinants of endophytism in the Arabidopsis root mycobiome.</title>
        <authorList>
            <person name="Mesny F."/>
            <person name="Miyauchi S."/>
            <person name="Thiergart T."/>
            <person name="Pickel B."/>
            <person name="Atanasova L."/>
            <person name="Karlsson M."/>
            <person name="Huettel B."/>
            <person name="Barry K.W."/>
            <person name="Haridas S."/>
            <person name="Chen C."/>
            <person name="Bauer D."/>
            <person name="Andreopoulos W."/>
            <person name="Pangilinan J."/>
            <person name="LaButti K."/>
            <person name="Riley R."/>
            <person name="Lipzen A."/>
            <person name="Clum A."/>
            <person name="Drula E."/>
            <person name="Henrissat B."/>
            <person name="Kohler A."/>
            <person name="Grigoriev I.V."/>
            <person name="Martin F.M."/>
            <person name="Hacquard S."/>
        </authorList>
    </citation>
    <scope>NUCLEOTIDE SEQUENCE</scope>
    <source>
        <strain evidence="3">MPI-SDFR-AT-0073</strain>
    </source>
</reference>
<name>A0A9P8UP15_9PEZI</name>
<sequence length="412" mass="47339">MSSKTLSKRSNLSIYVFATLVIFSIILFFKREHLSQQLAIPEGRIVYQQDDRPSGSLSEPIETDTVNEDGVLIISLTGPVERNLTKTIITGHTKDENVDWIREGFQEPEYRLRVYSVDDPESNDLHTPINKGHEVMPYLTYILSHYHDLSDINIFLHPHQFAWHTWDAIIPDTAELLHRFNMERVERLGYVNMRCRWNPGCPAHIDTQSLDAAADMPEMAIFANSFIELFGQDVELPAMMGGACCSQFAVTRERIQSVPIERYAAMRDWVITTHLDDGLAGRVFESLWQFLFLDEAVLCPREHLCYCDAYGLCFGGEDEFAAFGWLQDRRSEIERKAEHLGESMKEEEKTQLSAVSPEDIQRSRDKLEELQTERHKAMMEGQRLRAKYEDAINKAFDNGKDPSKKAAELRTG</sequence>
<dbReference type="OrthoDB" id="426718at2759"/>
<evidence type="ECO:0000256" key="1">
    <source>
        <dbReference type="SAM" id="MobiDB-lite"/>
    </source>
</evidence>
<organism evidence="3 4">
    <name type="scientific">Truncatella angustata</name>
    <dbReference type="NCBI Taxonomy" id="152316"/>
    <lineage>
        <taxon>Eukaryota</taxon>
        <taxon>Fungi</taxon>
        <taxon>Dikarya</taxon>
        <taxon>Ascomycota</taxon>
        <taxon>Pezizomycotina</taxon>
        <taxon>Sordariomycetes</taxon>
        <taxon>Xylariomycetidae</taxon>
        <taxon>Amphisphaeriales</taxon>
        <taxon>Sporocadaceae</taxon>
        <taxon>Truncatella</taxon>
    </lineage>
</organism>
<evidence type="ECO:0000313" key="4">
    <source>
        <dbReference type="Proteomes" id="UP000758603"/>
    </source>
</evidence>